<sequence length="223" mass="25649">MLAGIIIGSIITFLFVICIIAFAIINKKNVNSRRKKGIVAEKRVNQFLSDYASKHNMTFIPSNVYAYEYEGKKKYFEIDGILIGNDLMLVVEIKSINGTIYGDASAEKLNVKNSLSYTIKNPIVQNDVHIEHIEKIINDSFPIFSVIVLCEITRENIKFKPDHVILAKESKLKEELDSFYAAVDTKFKKIGDQKYKEVITKIKNQVANHEDLMRFYEITKRFN</sequence>
<dbReference type="Proteomes" id="UP001059576">
    <property type="component" value="Chromosome"/>
</dbReference>
<dbReference type="Pfam" id="PF08378">
    <property type="entry name" value="NERD"/>
    <property type="match status" value="1"/>
</dbReference>
<keyword evidence="1" id="KW-0812">Transmembrane</keyword>
<organism evidence="3 4">
    <name type="scientific">Mycoplasmopsis equigenitalium</name>
    <dbReference type="NCBI Taxonomy" id="114883"/>
    <lineage>
        <taxon>Bacteria</taxon>
        <taxon>Bacillati</taxon>
        <taxon>Mycoplasmatota</taxon>
        <taxon>Mycoplasmoidales</taxon>
        <taxon>Metamycoplasmataceae</taxon>
        <taxon>Mycoplasmopsis</taxon>
    </lineage>
</organism>
<feature type="transmembrane region" description="Helical" evidence="1">
    <location>
        <begin position="6"/>
        <end position="25"/>
    </location>
</feature>
<dbReference type="EMBL" id="CP101808">
    <property type="protein sequence ID" value="UUD37179.1"/>
    <property type="molecule type" value="Genomic_DNA"/>
</dbReference>
<proteinExistence type="predicted"/>
<keyword evidence="4" id="KW-1185">Reference proteome</keyword>
<keyword evidence="1" id="KW-0472">Membrane</keyword>
<evidence type="ECO:0000313" key="4">
    <source>
        <dbReference type="Proteomes" id="UP001059576"/>
    </source>
</evidence>
<reference evidence="3" key="1">
    <citation type="submission" date="2022-07" db="EMBL/GenBank/DDBJ databases">
        <title>Complete genome of Mycoplasma equigenitalium type strain T37.</title>
        <authorList>
            <person name="Spergser J."/>
        </authorList>
    </citation>
    <scope>NUCLEOTIDE SEQUENCE</scope>
    <source>
        <strain evidence="3">T37</strain>
    </source>
</reference>
<keyword evidence="1" id="KW-1133">Transmembrane helix</keyword>
<name>A0ABY5J372_9BACT</name>
<protein>
    <submittedName>
        <fullName evidence="3">NERD domain-containing protein</fullName>
    </submittedName>
</protein>
<dbReference type="PROSITE" id="PS50965">
    <property type="entry name" value="NERD"/>
    <property type="match status" value="1"/>
</dbReference>
<accession>A0ABY5J372</accession>
<evidence type="ECO:0000256" key="1">
    <source>
        <dbReference type="SAM" id="Phobius"/>
    </source>
</evidence>
<evidence type="ECO:0000259" key="2">
    <source>
        <dbReference type="PROSITE" id="PS50965"/>
    </source>
</evidence>
<evidence type="ECO:0000313" key="3">
    <source>
        <dbReference type="EMBL" id="UUD37179.1"/>
    </source>
</evidence>
<dbReference type="RefSeq" id="WP_129722069.1">
    <property type="nucleotide sequence ID" value="NZ_CP101808.1"/>
</dbReference>
<feature type="domain" description="NERD" evidence="2">
    <location>
        <begin position="36"/>
        <end position="156"/>
    </location>
</feature>
<gene>
    <name evidence="3" type="ORF">NPA09_01225</name>
</gene>
<dbReference type="InterPro" id="IPR011528">
    <property type="entry name" value="NERD"/>
</dbReference>